<evidence type="ECO:0000256" key="4">
    <source>
        <dbReference type="ARBA" id="ARBA00022989"/>
    </source>
</evidence>
<keyword evidence="5 6" id="KW-0472">Membrane</keyword>
<keyword evidence="4 6" id="KW-1133">Transmembrane helix</keyword>
<comment type="subcellular location">
    <subcellularLocation>
        <location evidence="1">Cell membrane</location>
        <topology evidence="1">Multi-pass membrane protein</topology>
    </subcellularLocation>
</comment>
<feature type="transmembrane region" description="Helical" evidence="6">
    <location>
        <begin position="117"/>
        <end position="134"/>
    </location>
</feature>
<organism evidence="7 8">
    <name type="scientific">Pseudonocardia hispaniensis</name>
    <dbReference type="NCBI Taxonomy" id="904933"/>
    <lineage>
        <taxon>Bacteria</taxon>
        <taxon>Bacillati</taxon>
        <taxon>Actinomycetota</taxon>
        <taxon>Actinomycetes</taxon>
        <taxon>Pseudonocardiales</taxon>
        <taxon>Pseudonocardiaceae</taxon>
        <taxon>Pseudonocardia</taxon>
    </lineage>
</organism>
<name>A0ABW1J0N9_9PSEU</name>
<dbReference type="RefSeq" id="WP_379584416.1">
    <property type="nucleotide sequence ID" value="NZ_JBHSQW010000018.1"/>
</dbReference>
<gene>
    <name evidence="7" type="ORF">ACFQE5_09190</name>
</gene>
<feature type="transmembrane region" description="Helical" evidence="6">
    <location>
        <begin position="244"/>
        <end position="261"/>
    </location>
</feature>
<keyword evidence="3 6" id="KW-0812">Transmembrane</keyword>
<evidence type="ECO:0000313" key="8">
    <source>
        <dbReference type="Proteomes" id="UP001596302"/>
    </source>
</evidence>
<reference evidence="8" key="1">
    <citation type="journal article" date="2019" name="Int. J. Syst. Evol. Microbiol.">
        <title>The Global Catalogue of Microorganisms (GCM) 10K type strain sequencing project: providing services to taxonomists for standard genome sequencing and annotation.</title>
        <authorList>
            <consortium name="The Broad Institute Genomics Platform"/>
            <consortium name="The Broad Institute Genome Sequencing Center for Infectious Disease"/>
            <person name="Wu L."/>
            <person name="Ma J."/>
        </authorList>
    </citation>
    <scope>NUCLEOTIDE SEQUENCE [LARGE SCALE GENOMIC DNA]</scope>
    <source>
        <strain evidence="8">CCM 8391</strain>
    </source>
</reference>
<proteinExistence type="predicted"/>
<sequence length="340" mass="35714">MSKVLQQKNWPGRAQVVGFTLVAVALVLPFLLPPYRNYDFSLMFIYGTAILGLTMLTGASGQISLAQGTFVGVGAYVVAIAVVKLGMPLWVGVLVAVGSTTVMGFAIGLLASRLNGLYLALLTLALAIIFAPVIKRFPEETGGASGLLIPQPRVPEGWPLADDQLHYLFALSMLILAWLLTQGVLSRRPGRALYACQDDPLAAAAMGINVPLTRAIAFAWAGAVAGLAGAGYVVVVGFVSPESFPLLLSVAFLAGLVVGGARSPWGALLGAAYVQFVPLYTGRISDSLAGVVYGISLVVVLLLLPGGLASIARRLSQRNGRNRFRVRRASSGGRRLPSKL</sequence>
<feature type="transmembrane region" description="Helical" evidence="6">
    <location>
        <begin position="89"/>
        <end position="110"/>
    </location>
</feature>
<evidence type="ECO:0000256" key="5">
    <source>
        <dbReference type="ARBA" id="ARBA00023136"/>
    </source>
</evidence>
<dbReference type="Pfam" id="PF02653">
    <property type="entry name" value="BPD_transp_2"/>
    <property type="match status" value="1"/>
</dbReference>
<evidence type="ECO:0000256" key="3">
    <source>
        <dbReference type="ARBA" id="ARBA00022692"/>
    </source>
</evidence>
<feature type="transmembrane region" description="Helical" evidence="6">
    <location>
        <begin position="268"/>
        <end position="285"/>
    </location>
</feature>
<dbReference type="CDD" id="cd06581">
    <property type="entry name" value="TM_PBP1_LivM_like"/>
    <property type="match status" value="1"/>
</dbReference>
<dbReference type="PANTHER" id="PTHR30482">
    <property type="entry name" value="HIGH-AFFINITY BRANCHED-CHAIN AMINO ACID TRANSPORT SYSTEM PERMEASE"/>
    <property type="match status" value="1"/>
</dbReference>
<evidence type="ECO:0000256" key="2">
    <source>
        <dbReference type="ARBA" id="ARBA00022475"/>
    </source>
</evidence>
<feature type="transmembrane region" description="Helical" evidence="6">
    <location>
        <begin position="12"/>
        <end position="32"/>
    </location>
</feature>
<dbReference type="EMBL" id="JBHSQW010000018">
    <property type="protein sequence ID" value="MFC5994383.1"/>
    <property type="molecule type" value="Genomic_DNA"/>
</dbReference>
<evidence type="ECO:0000256" key="6">
    <source>
        <dbReference type="SAM" id="Phobius"/>
    </source>
</evidence>
<feature type="transmembrane region" description="Helical" evidence="6">
    <location>
        <begin position="291"/>
        <end position="312"/>
    </location>
</feature>
<dbReference type="PANTHER" id="PTHR30482:SF20">
    <property type="entry name" value="HIGH-AFFINITY BRANCHED-CHAIN AMINO ACID TRANSPORT SYSTEM PERMEASE PROTEIN LIVM"/>
    <property type="match status" value="1"/>
</dbReference>
<feature type="transmembrane region" description="Helical" evidence="6">
    <location>
        <begin position="63"/>
        <end position="83"/>
    </location>
</feature>
<dbReference type="InterPro" id="IPR043428">
    <property type="entry name" value="LivM-like"/>
</dbReference>
<evidence type="ECO:0000256" key="1">
    <source>
        <dbReference type="ARBA" id="ARBA00004651"/>
    </source>
</evidence>
<keyword evidence="2" id="KW-1003">Cell membrane</keyword>
<keyword evidence="8" id="KW-1185">Reference proteome</keyword>
<comment type="caution">
    <text evidence="7">The sequence shown here is derived from an EMBL/GenBank/DDBJ whole genome shotgun (WGS) entry which is preliminary data.</text>
</comment>
<feature type="transmembrane region" description="Helical" evidence="6">
    <location>
        <begin position="165"/>
        <end position="185"/>
    </location>
</feature>
<protein>
    <submittedName>
        <fullName evidence="7">Branched-chain amino acid ABC transporter permease</fullName>
    </submittedName>
</protein>
<feature type="transmembrane region" description="Helical" evidence="6">
    <location>
        <begin position="215"/>
        <end position="238"/>
    </location>
</feature>
<accession>A0ABW1J0N9</accession>
<evidence type="ECO:0000313" key="7">
    <source>
        <dbReference type="EMBL" id="MFC5994383.1"/>
    </source>
</evidence>
<dbReference type="InterPro" id="IPR001851">
    <property type="entry name" value="ABC_transp_permease"/>
</dbReference>
<dbReference type="Proteomes" id="UP001596302">
    <property type="component" value="Unassembled WGS sequence"/>
</dbReference>
<feature type="transmembrane region" description="Helical" evidence="6">
    <location>
        <begin position="38"/>
        <end position="56"/>
    </location>
</feature>